<reference evidence="2 3" key="1">
    <citation type="journal article" date="2014" name="Genome Announc.">
        <title>Draft Genome Sequence of Geobacillus icigianus Strain G1w1T Isolated from Hot Springs in the Valley of Geysers, Kamchatka (Russian Federation).</title>
        <authorList>
            <person name="Bryanskaya A.V."/>
            <person name="Rozanov A.S."/>
            <person name="Logacheva M.D."/>
            <person name="Kotenko A.V."/>
            <person name="Peltek S.E."/>
        </authorList>
    </citation>
    <scope>NUCLEOTIDE SEQUENCE [LARGE SCALE GENOMIC DNA]</scope>
    <source>
        <strain evidence="2 3">G1w1</strain>
    </source>
</reference>
<comment type="caution">
    <text evidence="2">The sequence shown here is derived from an EMBL/GenBank/DDBJ whole genome shotgun (WGS) entry which is preliminary data.</text>
</comment>
<feature type="compositionally biased region" description="Basic and acidic residues" evidence="1">
    <location>
        <begin position="22"/>
        <end position="73"/>
    </location>
</feature>
<name>A0ABU6BKR4_9BACL</name>
<protein>
    <recommendedName>
        <fullName evidence="4">Lipoprotein</fullName>
    </recommendedName>
</protein>
<feature type="region of interest" description="Disordered" evidence="1">
    <location>
        <begin position="20"/>
        <end position="79"/>
    </location>
</feature>
<keyword evidence="3" id="KW-1185">Reference proteome</keyword>
<evidence type="ECO:0008006" key="4">
    <source>
        <dbReference type="Google" id="ProtNLM"/>
    </source>
</evidence>
<evidence type="ECO:0000313" key="2">
    <source>
        <dbReference type="EMBL" id="MEB3752467.1"/>
    </source>
</evidence>
<gene>
    <name evidence="2" type="ORF">EP10_003382</name>
</gene>
<evidence type="ECO:0000256" key="1">
    <source>
        <dbReference type="SAM" id="MobiDB-lite"/>
    </source>
</evidence>
<dbReference type="EMBL" id="JPYA02000006">
    <property type="protein sequence ID" value="MEB3752467.1"/>
    <property type="molecule type" value="Genomic_DNA"/>
</dbReference>
<sequence length="256" mass="29994">MKLYKPMIGMLVAVLLSGCSDSPEKESKEPDKPKAEQTEQERNTKQDSQREEQSKEKRTRNEEQSSKQEERSENQQSKNAEYEAIRSYVGQKVNWKPGVKESIQKFVRDHHQFYEDTLTYGRIKNVNWEQQKKHADALIKEAKAIIPEITEQIKTMEQNNLLDIVSIDDDPRDLKLDFEVLEVVLEIATSQKDTTGLVYAHRILHDLDVELNGTKTHKFGMSSYYHGGENRPELWKYIEKNGRERPLSWNEQKSKR</sequence>
<proteinExistence type="predicted"/>
<dbReference type="Proteomes" id="UP000029267">
    <property type="component" value="Unassembled WGS sequence"/>
</dbReference>
<dbReference type="RefSeq" id="WP_033020072.1">
    <property type="nucleotide sequence ID" value="NZ_JPYA02000006.1"/>
</dbReference>
<accession>A0ABU6BKR4</accession>
<evidence type="ECO:0000313" key="3">
    <source>
        <dbReference type="Proteomes" id="UP000029267"/>
    </source>
</evidence>
<organism evidence="2 3">
    <name type="scientific">Geobacillus icigianus</name>
    <dbReference type="NCBI Taxonomy" id="1430331"/>
    <lineage>
        <taxon>Bacteria</taxon>
        <taxon>Bacillati</taxon>
        <taxon>Bacillota</taxon>
        <taxon>Bacilli</taxon>
        <taxon>Bacillales</taxon>
        <taxon>Anoxybacillaceae</taxon>
        <taxon>Geobacillus</taxon>
    </lineage>
</organism>
<dbReference type="PROSITE" id="PS51257">
    <property type="entry name" value="PROKAR_LIPOPROTEIN"/>
    <property type="match status" value="1"/>
</dbReference>